<evidence type="ECO:0000259" key="3">
    <source>
        <dbReference type="Pfam" id="PF00156"/>
    </source>
</evidence>
<dbReference type="EMBL" id="JAKEVY010000002">
    <property type="protein sequence ID" value="MCF1714977.1"/>
    <property type="molecule type" value="Genomic_DNA"/>
</dbReference>
<sequence>MFQDRIEAGLALAQQLSKYKNENGIVLAIPRGGVPVGYAVARELGLPLELVLTKKIGHPNNKEYAIGAASLTDYFIVPHEEVPAEYVEQELIRVRERLTEMHDRFEAKKEAAELEGKTVIIVDDGIATGNTLLATVQLIKKSRPKNIIIGVPVAPEAAVSKLTKQVDDMVVLLIPDMFYGVGGFYEDFSQVSDEEVADYLAKKAN</sequence>
<dbReference type="Gene3D" id="3.40.50.2020">
    <property type="match status" value="1"/>
</dbReference>
<protein>
    <submittedName>
        <fullName evidence="4">Phosphoribosyltransferase</fullName>
    </submittedName>
</protein>
<proteinExistence type="predicted"/>
<dbReference type="RefSeq" id="WP_234865928.1">
    <property type="nucleotide sequence ID" value="NZ_JAKEVY010000002.1"/>
</dbReference>
<accession>A0ABS9BHB6</accession>
<evidence type="ECO:0000256" key="1">
    <source>
        <dbReference type="ARBA" id="ARBA00022679"/>
    </source>
</evidence>
<dbReference type="InterPro" id="IPR000836">
    <property type="entry name" value="PRTase_dom"/>
</dbReference>
<dbReference type="CDD" id="cd06223">
    <property type="entry name" value="PRTases_typeI"/>
    <property type="match status" value="1"/>
</dbReference>
<dbReference type="PANTHER" id="PTHR11907">
    <property type="entry name" value="AMIDOPHOSPHORIBOSYLTRANSFERASE"/>
    <property type="match status" value="1"/>
</dbReference>
<keyword evidence="4" id="KW-0328">Glycosyltransferase</keyword>
<dbReference type="SUPFAM" id="SSF53271">
    <property type="entry name" value="PRTase-like"/>
    <property type="match status" value="1"/>
</dbReference>
<dbReference type="GO" id="GO:0016757">
    <property type="term" value="F:glycosyltransferase activity"/>
    <property type="evidence" value="ECO:0007669"/>
    <property type="project" value="UniProtKB-KW"/>
</dbReference>
<keyword evidence="2" id="KW-0315">Glutamine amidotransferase</keyword>
<feature type="domain" description="Phosphoribosyltransferase" evidence="3">
    <location>
        <begin position="11"/>
        <end position="187"/>
    </location>
</feature>
<reference evidence="4 5" key="1">
    <citation type="submission" date="2022-01" db="EMBL/GenBank/DDBJ databases">
        <title>Flavihumibacter sp. nov., isolated from sediment of a river.</title>
        <authorList>
            <person name="Liu H."/>
        </authorList>
    </citation>
    <scope>NUCLEOTIDE SEQUENCE [LARGE SCALE GENOMIC DNA]</scope>
    <source>
        <strain evidence="4 5">RY-1</strain>
    </source>
</reference>
<keyword evidence="1" id="KW-0808">Transferase</keyword>
<dbReference type="InterPro" id="IPR029057">
    <property type="entry name" value="PRTase-like"/>
</dbReference>
<evidence type="ECO:0000313" key="4">
    <source>
        <dbReference type="EMBL" id="MCF1714977.1"/>
    </source>
</evidence>
<dbReference type="Gene3D" id="3.30.1310.20">
    <property type="entry name" value="PRTase-like"/>
    <property type="match status" value="1"/>
</dbReference>
<evidence type="ECO:0000313" key="5">
    <source>
        <dbReference type="Proteomes" id="UP001200145"/>
    </source>
</evidence>
<gene>
    <name evidence="4" type="ORF">L0U88_10100</name>
</gene>
<dbReference type="Pfam" id="PF00156">
    <property type="entry name" value="Pribosyltran"/>
    <property type="match status" value="1"/>
</dbReference>
<evidence type="ECO:0000256" key="2">
    <source>
        <dbReference type="ARBA" id="ARBA00022962"/>
    </source>
</evidence>
<dbReference type="Proteomes" id="UP001200145">
    <property type="component" value="Unassembled WGS sequence"/>
</dbReference>
<name>A0ABS9BHB6_9BACT</name>
<comment type="caution">
    <text evidence="4">The sequence shown here is derived from an EMBL/GenBank/DDBJ whole genome shotgun (WGS) entry which is preliminary data.</text>
</comment>
<keyword evidence="5" id="KW-1185">Reference proteome</keyword>
<organism evidence="4 5">
    <name type="scientific">Flavihumibacter fluminis</name>
    <dbReference type="NCBI Taxonomy" id="2909236"/>
    <lineage>
        <taxon>Bacteria</taxon>
        <taxon>Pseudomonadati</taxon>
        <taxon>Bacteroidota</taxon>
        <taxon>Chitinophagia</taxon>
        <taxon>Chitinophagales</taxon>
        <taxon>Chitinophagaceae</taxon>
        <taxon>Flavihumibacter</taxon>
    </lineage>
</organism>